<accession>A0AA96ZU43</accession>
<gene>
    <name evidence="1" type="ORF">MmiHf6_07290</name>
</gene>
<keyword evidence="2" id="KW-1185">Reference proteome</keyword>
<evidence type="ECO:0000313" key="2">
    <source>
        <dbReference type="Proteomes" id="UP001302978"/>
    </source>
</evidence>
<reference evidence="1 2" key="1">
    <citation type="submission" date="2023-07" db="EMBL/GenBank/DDBJ databases">
        <title>Closed genoem sequence of Methanomicrococcus sp. Hf6.</title>
        <authorList>
            <person name="Poehlein A."/>
            <person name="Protasov E."/>
            <person name="Platt K."/>
            <person name="Reeh H."/>
            <person name="Daniel R."/>
            <person name="Brune A."/>
        </authorList>
    </citation>
    <scope>NUCLEOTIDE SEQUENCE [LARGE SCALE GENOMIC DNA]</scope>
    <source>
        <strain evidence="1 2">Hf6</strain>
    </source>
</reference>
<dbReference type="AlphaFoldDB" id="A0AA96ZU43"/>
<dbReference type="KEGG" id="mehf:MmiHf6_07290"/>
<dbReference type="EMBL" id="CP131059">
    <property type="protein sequence ID" value="WNY23422.1"/>
    <property type="molecule type" value="Genomic_DNA"/>
</dbReference>
<evidence type="ECO:0000313" key="1">
    <source>
        <dbReference type="EMBL" id="WNY23422.1"/>
    </source>
</evidence>
<proteinExistence type="predicted"/>
<sequence>MIQERKFSSVSDIVNTAIVFVLGELFTERTNPNFDYASIVEDIPTDNPERVKISVSLSGYLDTELENLAKATQKNKSFIVRMALSRFLEVCNNTEKVAIKPIVPEEKLDISKSELEEMIYEIVNKVVKENK</sequence>
<organism evidence="1 2">
    <name type="scientific">Methanimicrococcus hongohii</name>
    <dbReference type="NCBI Taxonomy" id="3028295"/>
    <lineage>
        <taxon>Archaea</taxon>
        <taxon>Methanobacteriati</taxon>
        <taxon>Methanobacteriota</taxon>
        <taxon>Stenosarchaea group</taxon>
        <taxon>Methanomicrobia</taxon>
        <taxon>Methanosarcinales</taxon>
        <taxon>Methanosarcinaceae</taxon>
        <taxon>Methanimicrococcus</taxon>
    </lineage>
</organism>
<name>A0AA96ZU43_9EURY</name>
<protein>
    <submittedName>
        <fullName evidence="1">Uncharacterized protein</fullName>
    </submittedName>
</protein>
<dbReference type="Proteomes" id="UP001302978">
    <property type="component" value="Chromosome"/>
</dbReference>